<evidence type="ECO:0000313" key="2">
    <source>
        <dbReference type="Proteomes" id="UP000076878"/>
    </source>
</evidence>
<dbReference type="AlphaFoldDB" id="A0A143YIS4"/>
<sequence>MEEFDVFIDIVAEQMIALWHHLEPVEDTAGK</sequence>
<reference evidence="1 2" key="1">
    <citation type="submission" date="2016-02" db="EMBL/GenBank/DDBJ databases">
        <authorList>
            <person name="Wen L."/>
            <person name="He K."/>
            <person name="Yang H."/>
        </authorList>
    </citation>
    <scope>NUCLEOTIDE SEQUENCE [LARGE SCALE GENOMIC DNA]</scope>
    <source>
        <strain evidence="1">Trichococcus_R210</strain>
    </source>
</reference>
<gene>
    <name evidence="1" type="ORF">TR210_789</name>
</gene>
<dbReference type="Proteomes" id="UP000076878">
    <property type="component" value="Unassembled WGS sequence"/>
</dbReference>
<dbReference type="EMBL" id="FJNB01000004">
    <property type="protein sequence ID" value="CZQ89353.1"/>
    <property type="molecule type" value="Genomic_DNA"/>
</dbReference>
<evidence type="ECO:0000313" key="1">
    <source>
        <dbReference type="EMBL" id="CZQ89353.1"/>
    </source>
</evidence>
<accession>A0A143YIS4</accession>
<organism evidence="1 2">
    <name type="scientific">Trichococcus ilyis</name>
    <dbReference type="NCBI Taxonomy" id="640938"/>
    <lineage>
        <taxon>Bacteria</taxon>
        <taxon>Bacillati</taxon>
        <taxon>Bacillota</taxon>
        <taxon>Bacilli</taxon>
        <taxon>Lactobacillales</taxon>
        <taxon>Carnobacteriaceae</taxon>
        <taxon>Trichococcus</taxon>
    </lineage>
</organism>
<name>A0A143YIS4_9LACT</name>
<protein>
    <submittedName>
        <fullName evidence="1">Uncharacterized protein</fullName>
    </submittedName>
</protein>
<proteinExistence type="predicted"/>